<dbReference type="GO" id="GO:1903805">
    <property type="term" value="P:L-valine import across plasma membrane"/>
    <property type="evidence" value="ECO:0007669"/>
    <property type="project" value="TreeGrafter"/>
</dbReference>
<dbReference type="Pfam" id="PF00005">
    <property type="entry name" value="ABC_tran"/>
    <property type="match status" value="1"/>
</dbReference>
<evidence type="ECO:0000256" key="1">
    <source>
        <dbReference type="ARBA" id="ARBA00022448"/>
    </source>
</evidence>
<dbReference type="PANTHER" id="PTHR45772:SF7">
    <property type="entry name" value="AMINO ACID ABC TRANSPORTER ATP-BINDING PROTEIN"/>
    <property type="match status" value="1"/>
</dbReference>
<sequence>MALLEIRNMTHFFGGLRAVYDFNLRLEGGELMGLIGPNGAGKTTVFNLVCGFYRPTEGEILFEGKETAGLRPHAVTAMGIARTFQNIRLWNTLPVYDNLCISQHFRLGYGLKDALLRTRRFTAREKNVHKTAEELLELMGLRHYAQELPGNLPYGLQRRLEIARALATRPKLLLLDEPAAGMNPGEIDQLIDLIRWIREQFDLTVWLIEHHMRVVMSVCERVQVLDFGETIADGSPEEIKQNRRVIQAYLGSEELSHA</sequence>
<dbReference type="EMBL" id="FQVB01000032">
    <property type="protein sequence ID" value="SHF93227.1"/>
    <property type="molecule type" value="Genomic_DNA"/>
</dbReference>
<dbReference type="GO" id="GO:0015188">
    <property type="term" value="F:L-isoleucine transmembrane transporter activity"/>
    <property type="evidence" value="ECO:0007669"/>
    <property type="project" value="TreeGrafter"/>
</dbReference>
<dbReference type="InterPro" id="IPR027417">
    <property type="entry name" value="P-loop_NTPase"/>
</dbReference>
<protein>
    <submittedName>
        <fullName evidence="5">Amino acid/amide ABC transporter ATP-binding protein 1, HAAT family</fullName>
    </submittedName>
</protein>
<evidence type="ECO:0000256" key="3">
    <source>
        <dbReference type="ARBA" id="ARBA00022840"/>
    </source>
</evidence>
<keyword evidence="3 5" id="KW-0067">ATP-binding</keyword>
<dbReference type="GO" id="GO:0016887">
    <property type="term" value="F:ATP hydrolysis activity"/>
    <property type="evidence" value="ECO:0007669"/>
    <property type="project" value="InterPro"/>
</dbReference>
<dbReference type="Pfam" id="PF12399">
    <property type="entry name" value="BCA_ABC_TP_C"/>
    <property type="match status" value="1"/>
</dbReference>
<organism evidence="5 6">
    <name type="scientific">Desulfacinum infernum DSM 9756</name>
    <dbReference type="NCBI Taxonomy" id="1121391"/>
    <lineage>
        <taxon>Bacteria</taxon>
        <taxon>Pseudomonadati</taxon>
        <taxon>Thermodesulfobacteriota</taxon>
        <taxon>Syntrophobacteria</taxon>
        <taxon>Syntrophobacterales</taxon>
        <taxon>Syntrophobacteraceae</taxon>
        <taxon>Desulfacinum</taxon>
    </lineage>
</organism>
<dbReference type="Gene3D" id="3.40.50.300">
    <property type="entry name" value="P-loop containing nucleotide triphosphate hydrolases"/>
    <property type="match status" value="1"/>
</dbReference>
<evidence type="ECO:0000259" key="4">
    <source>
        <dbReference type="PROSITE" id="PS50893"/>
    </source>
</evidence>
<dbReference type="InterPro" id="IPR003439">
    <property type="entry name" value="ABC_transporter-like_ATP-bd"/>
</dbReference>
<dbReference type="GO" id="GO:0015192">
    <property type="term" value="F:L-phenylalanine transmembrane transporter activity"/>
    <property type="evidence" value="ECO:0007669"/>
    <property type="project" value="TreeGrafter"/>
</dbReference>
<dbReference type="PROSITE" id="PS50893">
    <property type="entry name" value="ABC_TRANSPORTER_2"/>
    <property type="match status" value="1"/>
</dbReference>
<dbReference type="InterPro" id="IPR032823">
    <property type="entry name" value="BCA_ABC_TP_C"/>
</dbReference>
<dbReference type="STRING" id="1121391.SAMN02745206_02940"/>
<dbReference type="GO" id="GO:0005886">
    <property type="term" value="C:plasma membrane"/>
    <property type="evidence" value="ECO:0007669"/>
    <property type="project" value="TreeGrafter"/>
</dbReference>
<keyword evidence="6" id="KW-1185">Reference proteome</keyword>
<accession>A0A1M5FNU0</accession>
<dbReference type="InterPro" id="IPR003593">
    <property type="entry name" value="AAA+_ATPase"/>
</dbReference>
<dbReference type="FunFam" id="3.40.50.300:FF:000421">
    <property type="entry name" value="Branched-chain amino acid ABC transporter ATP-binding protein"/>
    <property type="match status" value="1"/>
</dbReference>
<dbReference type="GO" id="GO:0005304">
    <property type="term" value="F:L-valine transmembrane transporter activity"/>
    <property type="evidence" value="ECO:0007669"/>
    <property type="project" value="TreeGrafter"/>
</dbReference>
<keyword evidence="2" id="KW-0547">Nucleotide-binding</keyword>
<gene>
    <name evidence="5" type="ORF">SAMN02745206_02940</name>
</gene>
<evidence type="ECO:0000313" key="6">
    <source>
        <dbReference type="Proteomes" id="UP000184076"/>
    </source>
</evidence>
<dbReference type="GO" id="GO:0042941">
    <property type="term" value="P:D-alanine transmembrane transport"/>
    <property type="evidence" value="ECO:0007669"/>
    <property type="project" value="TreeGrafter"/>
</dbReference>
<name>A0A1M5FNU0_9BACT</name>
<evidence type="ECO:0000256" key="2">
    <source>
        <dbReference type="ARBA" id="ARBA00022741"/>
    </source>
</evidence>
<evidence type="ECO:0000313" key="5">
    <source>
        <dbReference type="EMBL" id="SHF93227.1"/>
    </source>
</evidence>
<dbReference type="Proteomes" id="UP000184076">
    <property type="component" value="Unassembled WGS sequence"/>
</dbReference>
<dbReference type="GO" id="GO:0005524">
    <property type="term" value="F:ATP binding"/>
    <property type="evidence" value="ECO:0007669"/>
    <property type="project" value="UniProtKB-KW"/>
</dbReference>
<proteinExistence type="predicted"/>
<dbReference type="SMART" id="SM00382">
    <property type="entry name" value="AAA"/>
    <property type="match status" value="1"/>
</dbReference>
<dbReference type="RefSeq" id="WP_073040761.1">
    <property type="nucleotide sequence ID" value="NZ_FQVB01000032.1"/>
</dbReference>
<reference evidence="6" key="1">
    <citation type="submission" date="2016-11" db="EMBL/GenBank/DDBJ databases">
        <authorList>
            <person name="Varghese N."/>
            <person name="Submissions S."/>
        </authorList>
    </citation>
    <scope>NUCLEOTIDE SEQUENCE [LARGE SCALE GENOMIC DNA]</scope>
    <source>
        <strain evidence="6">DSM 9756</strain>
    </source>
</reference>
<dbReference type="GO" id="GO:0015808">
    <property type="term" value="P:L-alanine transport"/>
    <property type="evidence" value="ECO:0007669"/>
    <property type="project" value="TreeGrafter"/>
</dbReference>
<dbReference type="PANTHER" id="PTHR45772">
    <property type="entry name" value="CONSERVED COMPONENT OF ABC TRANSPORTER FOR NATURAL AMINO ACIDS-RELATED"/>
    <property type="match status" value="1"/>
</dbReference>
<dbReference type="GO" id="GO:1903806">
    <property type="term" value="P:L-isoleucine import across plasma membrane"/>
    <property type="evidence" value="ECO:0007669"/>
    <property type="project" value="TreeGrafter"/>
</dbReference>
<feature type="domain" description="ABC transporter" evidence="4">
    <location>
        <begin position="4"/>
        <end position="252"/>
    </location>
</feature>
<dbReference type="AlphaFoldDB" id="A0A1M5FNU0"/>
<dbReference type="SUPFAM" id="SSF52540">
    <property type="entry name" value="P-loop containing nucleoside triphosphate hydrolases"/>
    <property type="match status" value="1"/>
</dbReference>
<dbReference type="OrthoDB" id="5405085at2"/>
<keyword evidence="1" id="KW-0813">Transport</keyword>
<dbReference type="CDD" id="cd03219">
    <property type="entry name" value="ABC_Mj1267_LivG_branched"/>
    <property type="match status" value="1"/>
</dbReference>
<dbReference type="InterPro" id="IPR051120">
    <property type="entry name" value="ABC_AA/LPS_Transport"/>
</dbReference>